<evidence type="ECO:0000256" key="1">
    <source>
        <dbReference type="ARBA" id="ARBA00004911"/>
    </source>
</evidence>
<feature type="region of interest" description="Disordered" evidence="5">
    <location>
        <begin position="373"/>
        <end position="422"/>
    </location>
</feature>
<dbReference type="InterPro" id="IPR018166">
    <property type="entry name" value="S-AdoMet_deCO2ase_CS"/>
</dbReference>
<dbReference type="GO" id="GO:0005829">
    <property type="term" value="C:cytosol"/>
    <property type="evidence" value="ECO:0007669"/>
    <property type="project" value="TreeGrafter"/>
</dbReference>
<sequence length="441" mass="47543">MLDDTILSIDDAQGEVFEGPEKKLEVFFSSPASADGFRQFGQSTWSDLLVEASCTILHCKQNAHFDAYLLSESSMFVYPSKVILKTCGTTGLLLVLPKLLALAERIGVVVENVHYGHYRYKFPEQQLYPHASLDQERSYLSRHFGSVQSRVLGPTDGRCWFALCARPEKPLPEVQQAPAESMVKALESAPEPVSPGSPRAGEDIFEIAMEGLHPDVCRRFVGSAYPTLSGKALATHMTAVSGIGALLPKVLVDEWAFEPCGYSMNGLRNEFYYTIHITPEEGFSYASFETNDPKYRQLSWVQAVVAVFAPAVFTATLTTRHVACELPSYTLPGFERTCMEVACLGAGVSVCSMNFNADATAIRKRKLVATEKHAEPIDNSDGPDLEEPASVAASDGSDLAVSEGSDLAASDGSDLEGSDLLAAPDGLESSECAAGAMLAAA</sequence>
<dbReference type="InterPro" id="IPR048283">
    <property type="entry name" value="AdoMetDC-like"/>
</dbReference>
<dbReference type="UniPathway" id="UPA00331">
    <property type="reaction ID" value="UER00451"/>
</dbReference>
<evidence type="ECO:0008006" key="7">
    <source>
        <dbReference type="Google" id="ProtNLM"/>
    </source>
</evidence>
<dbReference type="PANTHER" id="PTHR11570">
    <property type="entry name" value="S-ADENOSYLMETHIONINE DECARBOXYLASE"/>
    <property type="match status" value="1"/>
</dbReference>
<dbReference type="Gene3D" id="3.60.90.10">
    <property type="entry name" value="S-adenosylmethionine decarboxylase"/>
    <property type="match status" value="1"/>
</dbReference>
<dbReference type="InterPro" id="IPR016067">
    <property type="entry name" value="S-AdoMet_deCO2ase_core"/>
</dbReference>
<comment type="similarity">
    <text evidence="2">Belongs to the eukaryotic AdoMetDC family.</text>
</comment>
<dbReference type="EMBL" id="HBHX01020227">
    <property type="protein sequence ID" value="CAE0110621.1"/>
    <property type="molecule type" value="Transcribed_RNA"/>
</dbReference>
<organism evidence="6">
    <name type="scientific">Haptolina ericina</name>
    <dbReference type="NCBI Taxonomy" id="156174"/>
    <lineage>
        <taxon>Eukaryota</taxon>
        <taxon>Haptista</taxon>
        <taxon>Haptophyta</taxon>
        <taxon>Prymnesiophyceae</taxon>
        <taxon>Prymnesiales</taxon>
        <taxon>Prymnesiaceae</taxon>
        <taxon>Haptolina</taxon>
    </lineage>
</organism>
<evidence type="ECO:0000256" key="2">
    <source>
        <dbReference type="ARBA" id="ARBA00008466"/>
    </source>
</evidence>
<name>A0A7S3EXJ6_9EUKA</name>
<accession>A0A7S3EXJ6</accession>
<evidence type="ECO:0000256" key="4">
    <source>
        <dbReference type="ARBA" id="ARBA00023115"/>
    </source>
</evidence>
<dbReference type="PROSITE" id="PS01336">
    <property type="entry name" value="ADOMETDC"/>
    <property type="match status" value="1"/>
</dbReference>
<dbReference type="PANTHER" id="PTHR11570:SF0">
    <property type="entry name" value="S-ADENOSYLMETHIONINE DECARBOXYLASE PROENZYME"/>
    <property type="match status" value="1"/>
</dbReference>
<dbReference type="GO" id="GO:0004014">
    <property type="term" value="F:adenosylmethionine decarboxylase activity"/>
    <property type="evidence" value="ECO:0007669"/>
    <property type="project" value="InterPro"/>
</dbReference>
<keyword evidence="3" id="KW-0745">Spermidine biosynthesis</keyword>
<dbReference type="GO" id="GO:0008295">
    <property type="term" value="P:spermidine biosynthetic process"/>
    <property type="evidence" value="ECO:0007669"/>
    <property type="project" value="UniProtKB-KW"/>
</dbReference>
<gene>
    <name evidence="6" type="ORF">HERI1096_LOCUS11281</name>
</gene>
<reference evidence="6" key="1">
    <citation type="submission" date="2021-01" db="EMBL/GenBank/DDBJ databases">
        <authorList>
            <person name="Corre E."/>
            <person name="Pelletier E."/>
            <person name="Niang G."/>
            <person name="Scheremetjew M."/>
            <person name="Finn R."/>
            <person name="Kale V."/>
            <person name="Holt S."/>
            <person name="Cochrane G."/>
            <person name="Meng A."/>
            <person name="Brown T."/>
            <person name="Cohen L."/>
        </authorList>
    </citation>
    <scope>NUCLEOTIDE SEQUENCE</scope>
    <source>
        <strain evidence="6">CCMP281</strain>
    </source>
</reference>
<comment type="pathway">
    <text evidence="1">Amine and polyamine biosynthesis; S-adenosylmethioninamine biosynthesis; S-adenosylmethioninamine from S-adenosyl-L-methionine: step 1/1.</text>
</comment>
<dbReference type="Pfam" id="PF01536">
    <property type="entry name" value="SAM_decarbox"/>
    <property type="match status" value="1"/>
</dbReference>
<evidence type="ECO:0000256" key="3">
    <source>
        <dbReference type="ARBA" id="ARBA00023066"/>
    </source>
</evidence>
<proteinExistence type="inferred from homology"/>
<evidence type="ECO:0000313" key="6">
    <source>
        <dbReference type="EMBL" id="CAE0110621.1"/>
    </source>
</evidence>
<protein>
    <recommendedName>
        <fullName evidence="7">Adenosylmethionine decarboxylase</fullName>
    </recommendedName>
</protein>
<dbReference type="GO" id="GO:0006597">
    <property type="term" value="P:spermine biosynthetic process"/>
    <property type="evidence" value="ECO:0007669"/>
    <property type="project" value="TreeGrafter"/>
</dbReference>
<dbReference type="SUPFAM" id="SSF56276">
    <property type="entry name" value="S-adenosylmethionine decarboxylase"/>
    <property type="match status" value="1"/>
</dbReference>
<evidence type="ECO:0000256" key="5">
    <source>
        <dbReference type="SAM" id="MobiDB-lite"/>
    </source>
</evidence>
<dbReference type="AlphaFoldDB" id="A0A7S3EXJ6"/>
<keyword evidence="4" id="KW-0620">Polyamine biosynthesis</keyword>